<keyword evidence="1" id="KW-0496">Mitochondrion</keyword>
<gene>
    <name evidence="1" type="ORF">AEK19_MT0309</name>
</gene>
<geneLocation type="mitochondrion" evidence="1"/>
<name>A0A1Y0AZL5_9LAMI</name>
<reference evidence="1" key="1">
    <citation type="submission" date="2017-03" db="EMBL/GenBank/DDBJ databases">
        <title>The mitochondrial genome of the carnivorous plant Utricularia reniformis (Lentibulariaceae): structure, comparative analysis and evolutionary landmarks.</title>
        <authorList>
            <person name="Silva S.R."/>
            <person name="Alvarenga D.O."/>
            <person name="Michael T.P."/>
            <person name="Miranda V.F.O."/>
            <person name="Varani A.M."/>
        </authorList>
    </citation>
    <scope>NUCLEOTIDE SEQUENCE</scope>
</reference>
<protein>
    <submittedName>
        <fullName evidence="1">Uncharacterized protein</fullName>
    </submittedName>
</protein>
<accession>A0A1Y0AZL5</accession>
<sequence>MSTSFYELPGLYRHPERKGFSPFYSYCSSHSHLSVEQMWHRTLSIELLRSSLSAYSERWMQFSSVTRLSSNDKLSNLSETSIK</sequence>
<dbReference type="AlphaFoldDB" id="A0A1Y0AZL5"/>
<evidence type="ECO:0000313" key="1">
    <source>
        <dbReference type="EMBL" id="ART30584.1"/>
    </source>
</evidence>
<organism evidence="1">
    <name type="scientific">Utricularia reniformis</name>
    <dbReference type="NCBI Taxonomy" id="192314"/>
    <lineage>
        <taxon>Eukaryota</taxon>
        <taxon>Viridiplantae</taxon>
        <taxon>Streptophyta</taxon>
        <taxon>Embryophyta</taxon>
        <taxon>Tracheophyta</taxon>
        <taxon>Spermatophyta</taxon>
        <taxon>Magnoliopsida</taxon>
        <taxon>eudicotyledons</taxon>
        <taxon>Gunneridae</taxon>
        <taxon>Pentapetalae</taxon>
        <taxon>asterids</taxon>
        <taxon>lamiids</taxon>
        <taxon>Lamiales</taxon>
        <taxon>Lentibulariaceae</taxon>
        <taxon>Utricularia</taxon>
    </lineage>
</organism>
<dbReference type="EMBL" id="KY774314">
    <property type="protein sequence ID" value="ART30584.1"/>
    <property type="molecule type" value="Genomic_DNA"/>
</dbReference>
<proteinExistence type="predicted"/>